<dbReference type="PROSITE" id="PS01137">
    <property type="entry name" value="TATD_1"/>
    <property type="match status" value="1"/>
</dbReference>
<dbReference type="InterPro" id="IPR032466">
    <property type="entry name" value="Metal_Hydrolase"/>
</dbReference>
<accession>A0ABR1DQ00</accession>
<feature type="compositionally biased region" description="Low complexity" evidence="3">
    <location>
        <begin position="171"/>
        <end position="182"/>
    </location>
</feature>
<feature type="compositionally biased region" description="Polar residues" evidence="3">
    <location>
        <begin position="101"/>
        <end position="115"/>
    </location>
</feature>
<keyword evidence="2" id="KW-0378">Hydrolase</keyword>
<feature type="compositionally biased region" description="Polar residues" evidence="3">
    <location>
        <begin position="306"/>
        <end position="328"/>
    </location>
</feature>
<comment type="similarity">
    <text evidence="1">Belongs to the metallo-dependent hydrolases superfamily. TatD-type hydrolase family.</text>
</comment>
<reference evidence="4 5" key="1">
    <citation type="submission" date="2023-08" db="EMBL/GenBank/DDBJ databases">
        <title>A Necator americanus chromosomal reference genome.</title>
        <authorList>
            <person name="Ilik V."/>
            <person name="Petrzelkova K.J."/>
            <person name="Pardy F."/>
            <person name="Fuh T."/>
            <person name="Niatou-Singa F.S."/>
            <person name="Gouil Q."/>
            <person name="Baker L."/>
            <person name="Ritchie M.E."/>
            <person name="Jex A.R."/>
            <person name="Gazzola D."/>
            <person name="Li H."/>
            <person name="Toshio Fujiwara R."/>
            <person name="Zhan B."/>
            <person name="Aroian R.V."/>
            <person name="Pafco B."/>
            <person name="Schwarz E.M."/>
        </authorList>
    </citation>
    <scope>NUCLEOTIDE SEQUENCE [LARGE SCALE GENOMIC DNA]</scope>
    <source>
        <strain evidence="4 5">Aroian</strain>
        <tissue evidence="4">Whole animal</tissue>
    </source>
</reference>
<dbReference type="EMBL" id="JAVFWL010000004">
    <property type="protein sequence ID" value="KAK6752499.1"/>
    <property type="molecule type" value="Genomic_DNA"/>
</dbReference>
<dbReference type="PANTHER" id="PTHR46363:SF1">
    <property type="entry name" value="DEOXYRIBONUCLEASE TATDN2-RELATED"/>
    <property type="match status" value="1"/>
</dbReference>
<comment type="caution">
    <text evidence="4">The sequence shown here is derived from an EMBL/GenBank/DDBJ whole genome shotgun (WGS) entry which is preliminary data.</text>
</comment>
<proteinExistence type="inferred from homology"/>
<evidence type="ECO:0000256" key="1">
    <source>
        <dbReference type="ARBA" id="ARBA00009275"/>
    </source>
</evidence>
<feature type="region of interest" description="Disordered" evidence="3">
    <location>
        <begin position="96"/>
        <end position="138"/>
    </location>
</feature>
<gene>
    <name evidence="4" type="primary">Necator_chrIV.g17037</name>
    <name evidence="4" type="ORF">RB195_003739</name>
</gene>
<dbReference type="CDD" id="cd01310">
    <property type="entry name" value="TatD_DNAse"/>
    <property type="match status" value="1"/>
</dbReference>
<evidence type="ECO:0008006" key="6">
    <source>
        <dbReference type="Google" id="ProtNLM"/>
    </source>
</evidence>
<dbReference type="Proteomes" id="UP001303046">
    <property type="component" value="Unassembled WGS sequence"/>
</dbReference>
<dbReference type="PROSITE" id="PS01091">
    <property type="entry name" value="TATD_3"/>
    <property type="match status" value="1"/>
</dbReference>
<protein>
    <recommendedName>
        <fullName evidence="6">Hydrolase, TatD family</fullName>
    </recommendedName>
</protein>
<dbReference type="Pfam" id="PF01026">
    <property type="entry name" value="TatD_DNase"/>
    <property type="match status" value="1"/>
</dbReference>
<evidence type="ECO:0000313" key="5">
    <source>
        <dbReference type="Proteomes" id="UP001303046"/>
    </source>
</evidence>
<sequence>MTEEIWTSRYGEQLNCWQMNGSFGAFRDLLSNNRRKPPPQPFFTWKGNYYTYFQFPPAVPPVVNVSGPKFFFDSANDIKGGSMHLDDHRCLNAKRMRTDPNHSSSRTPLSLQNDSADLPWNSAAGSRGNTSSTLAGSHQHYPADTLWLGQMNSASELECNFDDLPSPEDTNSMSDMCNSNCSETDKTNKSKKKEKPDQPLYVPPNRRKSEESFGKDGSHASLSPKSTSAEVMPTRKHSTLLKNHENIICCSSELLSHSSTDSHDEDLVVSHVKVVSGFNKEPRSDDDLLPRPLAVKKKEARKGLQTCPSGSSESECQNTAVWPTTSSSPLKNGRLTGRLNSRIGFQERKEHTYTDIQTEVTEPFIDSHCHLDFIFKKFGYGGIDDWLLSEPGLSHKKFRGCIPNFIEPSLFAKGGENSPQYDFDWILQQLQSNYVLGATYGCHPHFADSFKDSIHDTLVHLLENRKKSKLLAIGECGLDYMKSDVVSEVQVEVFRAQLALAKEYQIPLVIHCRSGSRGLGDAEKICLSVMNDVGLSRFHNIHRHCFTESWEVAKKWIDAFDNIYFGFTSAVANWEQSAPEKYEVLKRLPLRRILLETDAPYFRPRQYDAAKTSVCERFALPPMAVNVAFVIAKAKNMDVNDVIRETTQNVLQMYCIKEDEFFVS</sequence>
<name>A0ABR1DQ00_NECAM</name>
<organism evidence="4 5">
    <name type="scientific">Necator americanus</name>
    <name type="common">Human hookworm</name>
    <dbReference type="NCBI Taxonomy" id="51031"/>
    <lineage>
        <taxon>Eukaryota</taxon>
        <taxon>Metazoa</taxon>
        <taxon>Ecdysozoa</taxon>
        <taxon>Nematoda</taxon>
        <taxon>Chromadorea</taxon>
        <taxon>Rhabditida</taxon>
        <taxon>Rhabditina</taxon>
        <taxon>Rhabditomorpha</taxon>
        <taxon>Strongyloidea</taxon>
        <taxon>Ancylostomatidae</taxon>
        <taxon>Bunostominae</taxon>
        <taxon>Necator</taxon>
    </lineage>
</organism>
<dbReference type="SUPFAM" id="SSF51556">
    <property type="entry name" value="Metallo-dependent hydrolases"/>
    <property type="match status" value="1"/>
</dbReference>
<feature type="compositionally biased region" description="Polar residues" evidence="3">
    <location>
        <begin position="123"/>
        <end position="136"/>
    </location>
</feature>
<dbReference type="Gene3D" id="3.20.20.140">
    <property type="entry name" value="Metal-dependent hydrolases"/>
    <property type="match status" value="1"/>
</dbReference>
<dbReference type="InterPro" id="IPR018228">
    <property type="entry name" value="DNase_TatD-rel_CS"/>
</dbReference>
<evidence type="ECO:0000256" key="3">
    <source>
        <dbReference type="SAM" id="MobiDB-lite"/>
    </source>
</evidence>
<feature type="region of interest" description="Disordered" evidence="3">
    <location>
        <begin position="159"/>
        <end position="233"/>
    </location>
</feature>
<dbReference type="PANTHER" id="PTHR46363">
    <property type="entry name" value="DEOXYRIBONUCLEASE TATDN2-RELATED"/>
    <property type="match status" value="1"/>
</dbReference>
<evidence type="ECO:0000256" key="2">
    <source>
        <dbReference type="ARBA" id="ARBA00022801"/>
    </source>
</evidence>
<evidence type="ECO:0000313" key="4">
    <source>
        <dbReference type="EMBL" id="KAK6752499.1"/>
    </source>
</evidence>
<dbReference type="InterPro" id="IPR001130">
    <property type="entry name" value="TatD-like"/>
</dbReference>
<feature type="compositionally biased region" description="Basic and acidic residues" evidence="3">
    <location>
        <begin position="207"/>
        <end position="218"/>
    </location>
</feature>
<feature type="region of interest" description="Disordered" evidence="3">
    <location>
        <begin position="299"/>
        <end position="328"/>
    </location>
</feature>
<keyword evidence="5" id="KW-1185">Reference proteome</keyword>
<feature type="compositionally biased region" description="Polar residues" evidence="3">
    <location>
        <begin position="220"/>
        <end position="229"/>
    </location>
</feature>